<dbReference type="RefSeq" id="WP_215618839.1">
    <property type="nucleotide sequence ID" value="NZ_JADOER010000011.1"/>
</dbReference>
<dbReference type="Pfam" id="PF12146">
    <property type="entry name" value="Hydrolase_4"/>
    <property type="match status" value="1"/>
</dbReference>
<keyword evidence="3" id="KW-1185">Reference proteome</keyword>
<dbReference type="InterPro" id="IPR000073">
    <property type="entry name" value="AB_hydrolase_1"/>
</dbReference>
<dbReference type="SUPFAM" id="SSF53474">
    <property type="entry name" value="alpha/beta-Hydrolases"/>
    <property type="match status" value="1"/>
</dbReference>
<dbReference type="Proteomes" id="UP001196661">
    <property type="component" value="Unassembled WGS sequence"/>
</dbReference>
<evidence type="ECO:0000259" key="1">
    <source>
        <dbReference type="Pfam" id="PF12146"/>
    </source>
</evidence>
<accession>A0ABS5Y528</accession>
<feature type="domain" description="Serine aminopeptidase S33" evidence="1">
    <location>
        <begin position="32"/>
        <end position="266"/>
    </location>
</feature>
<dbReference type="InterPro" id="IPR029058">
    <property type="entry name" value="AB_hydrolase_fold"/>
</dbReference>
<dbReference type="InterPro" id="IPR051044">
    <property type="entry name" value="MAG_DAG_Lipase"/>
</dbReference>
<dbReference type="EMBL" id="JADOER010000011">
    <property type="protein sequence ID" value="MBT9312938.1"/>
    <property type="molecule type" value="Genomic_DNA"/>
</dbReference>
<comment type="caution">
    <text evidence="2">The sequence shown here is derived from an EMBL/GenBank/DDBJ whole genome shotgun (WGS) entry which is preliminary data.</text>
</comment>
<dbReference type="PANTHER" id="PTHR11614">
    <property type="entry name" value="PHOSPHOLIPASE-RELATED"/>
    <property type="match status" value="1"/>
</dbReference>
<sequence>MPVTQAAQLEDTFCGAHGLSLFYQAWYPRRTAKAIVVIVHGFGEHCDRYHTVTTALTQAGYAVFGFDNQGHGRSEGQRGHIDRWQDYRDNVSAFLTQVRRHEPSLPLFIFGHSLGGLIVLDFALLQPQDIAGIIISGPPIRPVGIAKPYLVTIARILSGVWPRFSMAVGAGKATLSRDPAIVQQIQEDPLTHSMATVRWGTECLVAIANVRRTISQLQLPILLIHGSADKINDVRGSQEIFDRITLADKTFQVYPGSYHEPHNDLDRDKVMVDVIHWLDHHRSKLPMR</sequence>
<dbReference type="Gene3D" id="3.40.50.1820">
    <property type="entry name" value="alpha/beta hydrolase"/>
    <property type="match status" value="1"/>
</dbReference>
<dbReference type="PRINTS" id="PR00111">
    <property type="entry name" value="ABHYDROLASE"/>
</dbReference>
<evidence type="ECO:0000313" key="2">
    <source>
        <dbReference type="EMBL" id="MBT9312938.1"/>
    </source>
</evidence>
<gene>
    <name evidence="2" type="ORF">IXB28_12020</name>
</gene>
<organism evidence="2 3">
    <name type="scientific">Leptothoe kymatousa TAU-MAC 1615</name>
    <dbReference type="NCBI Taxonomy" id="2364775"/>
    <lineage>
        <taxon>Bacteria</taxon>
        <taxon>Bacillati</taxon>
        <taxon>Cyanobacteriota</taxon>
        <taxon>Cyanophyceae</taxon>
        <taxon>Nodosilineales</taxon>
        <taxon>Cymatolegaceae</taxon>
        <taxon>Leptothoe</taxon>
        <taxon>Leptothoe kymatousa</taxon>
    </lineage>
</organism>
<protein>
    <submittedName>
        <fullName evidence="2">Lysophospholipase</fullName>
    </submittedName>
</protein>
<name>A0ABS5Y528_9CYAN</name>
<proteinExistence type="predicted"/>
<evidence type="ECO:0000313" key="3">
    <source>
        <dbReference type="Proteomes" id="UP001196661"/>
    </source>
</evidence>
<reference evidence="2 3" key="1">
    <citation type="journal article" date="2021" name="Mar. Drugs">
        <title>Genome Reduction and Secondary Metabolism of the Marine Sponge-Associated Cyanobacterium Leptothoe.</title>
        <authorList>
            <person name="Konstantinou D."/>
            <person name="Popin R.V."/>
            <person name="Fewer D.P."/>
            <person name="Sivonen K."/>
            <person name="Gkelis S."/>
        </authorList>
    </citation>
    <scope>NUCLEOTIDE SEQUENCE [LARGE SCALE GENOMIC DNA]</scope>
    <source>
        <strain evidence="2 3">TAU-MAC 1615</strain>
    </source>
</reference>
<dbReference type="InterPro" id="IPR022742">
    <property type="entry name" value="Hydrolase_4"/>
</dbReference>